<dbReference type="NCBIfam" id="TIGR01534">
    <property type="entry name" value="GAPDH-I"/>
    <property type="match status" value="1"/>
</dbReference>
<feature type="binding site" evidence="4">
    <location>
        <position position="233"/>
    </location>
    <ligand>
        <name>D-glyceraldehyde 3-phosphate</name>
        <dbReference type="ChEBI" id="CHEBI:59776"/>
    </ligand>
</feature>
<dbReference type="Pfam" id="PF02800">
    <property type="entry name" value="Gp_dh_C"/>
    <property type="match status" value="1"/>
</dbReference>
<dbReference type="Pfam" id="PF00044">
    <property type="entry name" value="Gp_dh_N"/>
    <property type="match status" value="1"/>
</dbReference>
<accession>A0A917G073</accession>
<dbReference type="SMART" id="SM00846">
    <property type="entry name" value="Gp_dh_N"/>
    <property type="match status" value="1"/>
</dbReference>
<feature type="binding site" evidence="5">
    <location>
        <begin position="10"/>
        <end position="11"/>
    </location>
    <ligand>
        <name>NAD(+)</name>
        <dbReference type="ChEBI" id="CHEBI:57540"/>
    </ligand>
</feature>
<dbReference type="CDD" id="cd18126">
    <property type="entry name" value="GAPDH_I_C"/>
    <property type="match status" value="1"/>
</dbReference>
<dbReference type="FunFam" id="3.30.360.10:FF:000002">
    <property type="entry name" value="Glyceraldehyde-3-phosphate dehydrogenase"/>
    <property type="match status" value="1"/>
</dbReference>
<dbReference type="GO" id="GO:0016620">
    <property type="term" value="F:oxidoreductase activity, acting on the aldehyde or oxo group of donors, NAD or NADP as acceptor"/>
    <property type="evidence" value="ECO:0007669"/>
    <property type="project" value="InterPro"/>
</dbReference>
<evidence type="ECO:0000256" key="7">
    <source>
        <dbReference type="RuleBase" id="RU000397"/>
    </source>
</evidence>
<evidence type="ECO:0000313" key="11">
    <source>
        <dbReference type="Proteomes" id="UP000644756"/>
    </source>
</evidence>
<dbReference type="Proteomes" id="UP000644756">
    <property type="component" value="Unassembled WGS sequence"/>
</dbReference>
<dbReference type="InterPro" id="IPR020831">
    <property type="entry name" value="GlycerAld/Erythrose_P_DH"/>
</dbReference>
<dbReference type="InterPro" id="IPR006424">
    <property type="entry name" value="Glyceraldehyde-3-P_DH_1"/>
</dbReference>
<dbReference type="AlphaFoldDB" id="A0A917G073"/>
<dbReference type="PIRSF" id="PIRSF000149">
    <property type="entry name" value="GAP_DH"/>
    <property type="match status" value="1"/>
</dbReference>
<comment type="caution">
    <text evidence="10">The sequence shown here is derived from an EMBL/GenBank/DDBJ whole genome shotgun (WGS) entry which is preliminary data.</text>
</comment>
<reference evidence="10" key="2">
    <citation type="submission" date="2020-09" db="EMBL/GenBank/DDBJ databases">
        <authorList>
            <person name="Sun Q."/>
            <person name="Zhou Y."/>
        </authorList>
    </citation>
    <scope>NUCLEOTIDE SEQUENCE</scope>
    <source>
        <strain evidence="10">CGMCC 1.12987</strain>
    </source>
</reference>
<dbReference type="SUPFAM" id="SSF55347">
    <property type="entry name" value="Glyceraldehyde-3-phosphate dehydrogenase-like, C-terminal domain"/>
    <property type="match status" value="1"/>
</dbReference>
<feature type="active site" description="Nucleophile" evidence="3">
    <location>
        <position position="152"/>
    </location>
</feature>
<sequence length="348" mass="38161">MRVALSGTGRIGRLFLRKMLSEPHPELELCVINSTGKAPDLAHLLKYDSVHGIWDADVTSDESGLIINGDRIPLLSERAPDALPWKRYGIDLVIDATGQFNDRSGAEKHLHAGAKKVLITAPGRGMDLTVVMGVNEQHYEPEQHKLLSAASCTTNCIAPLLRILDDAFGVHHGWMTTVHAFTNDQHHVDSLHKDLRRARSCVSSIIPTSTGVGTALTGVLPHLASHIQGLSVRVPTQDVSLLDLQVQLNQPITISDVKEAFQQAIHGPIGKYVGYNELPLVSSDYIGNEKSATVDGMSMMINNDQLKLLAWYDNEWAYACRIVDFATLISQKASKNEEASIPWIAQTI</sequence>
<dbReference type="EMBL" id="BMGR01000012">
    <property type="protein sequence ID" value="GGG15918.1"/>
    <property type="molecule type" value="Genomic_DNA"/>
</dbReference>
<comment type="similarity">
    <text evidence="1 7">Belongs to the glyceraldehyde-3-phosphate dehydrogenase family.</text>
</comment>
<reference evidence="10" key="1">
    <citation type="journal article" date="2014" name="Int. J. Syst. Evol. Microbiol.">
        <title>Complete genome sequence of Corynebacterium casei LMG S-19264T (=DSM 44701T), isolated from a smear-ripened cheese.</title>
        <authorList>
            <consortium name="US DOE Joint Genome Institute (JGI-PGF)"/>
            <person name="Walter F."/>
            <person name="Albersmeier A."/>
            <person name="Kalinowski J."/>
            <person name="Ruckert C."/>
        </authorList>
    </citation>
    <scope>NUCLEOTIDE SEQUENCE</scope>
    <source>
        <strain evidence="10">CGMCC 1.12987</strain>
    </source>
</reference>
<feature type="site" description="Activates thiol group during catalysis" evidence="6">
    <location>
        <position position="179"/>
    </location>
</feature>
<evidence type="ECO:0000256" key="6">
    <source>
        <dbReference type="PIRSR" id="PIRSR000149-4"/>
    </source>
</evidence>
<evidence type="ECO:0000259" key="9">
    <source>
        <dbReference type="SMART" id="SM00846"/>
    </source>
</evidence>
<feature type="domain" description="Glyceraldehyde 3-phosphate dehydrogenase NAD(P) binding" evidence="9">
    <location>
        <begin position="1"/>
        <end position="152"/>
    </location>
</feature>
<keyword evidence="11" id="KW-1185">Reference proteome</keyword>
<dbReference type="Gene3D" id="3.40.50.720">
    <property type="entry name" value="NAD(P)-binding Rossmann-like Domain"/>
    <property type="match status" value="1"/>
</dbReference>
<dbReference type="GO" id="GO:0050661">
    <property type="term" value="F:NADP binding"/>
    <property type="evidence" value="ECO:0007669"/>
    <property type="project" value="InterPro"/>
</dbReference>
<feature type="binding site" evidence="5">
    <location>
        <position position="78"/>
    </location>
    <ligand>
        <name>NAD(+)</name>
        <dbReference type="ChEBI" id="CHEBI:57540"/>
    </ligand>
</feature>
<dbReference type="PANTHER" id="PTHR43148">
    <property type="entry name" value="GLYCERALDEHYDE-3-PHOSPHATE DEHYDROGENASE 2"/>
    <property type="match status" value="1"/>
</dbReference>
<dbReference type="PROSITE" id="PS00071">
    <property type="entry name" value="GAPDH"/>
    <property type="match status" value="1"/>
</dbReference>
<feature type="binding site" evidence="4">
    <location>
        <begin position="210"/>
        <end position="211"/>
    </location>
    <ligand>
        <name>D-glyceraldehyde 3-phosphate</name>
        <dbReference type="ChEBI" id="CHEBI:59776"/>
    </ligand>
</feature>
<evidence type="ECO:0000313" key="10">
    <source>
        <dbReference type="EMBL" id="GGG15918.1"/>
    </source>
</evidence>
<dbReference type="RefSeq" id="WP_188532458.1">
    <property type="nucleotide sequence ID" value="NZ_BMGR01000012.1"/>
</dbReference>
<name>A0A917G073_9BACL</name>
<keyword evidence="5" id="KW-0520">NAD</keyword>
<dbReference type="InterPro" id="IPR020828">
    <property type="entry name" value="GlycerAld_3-P_DH_NAD(P)-bd"/>
</dbReference>
<evidence type="ECO:0000256" key="8">
    <source>
        <dbReference type="RuleBase" id="RU361160"/>
    </source>
</evidence>
<dbReference type="InterPro" id="IPR020830">
    <property type="entry name" value="GlycerAld_3-P_DH_AS"/>
</dbReference>
<dbReference type="Gene3D" id="3.30.360.10">
    <property type="entry name" value="Dihydrodipicolinate Reductase, domain 2"/>
    <property type="match status" value="1"/>
</dbReference>
<feature type="binding site" evidence="4">
    <location>
        <position position="182"/>
    </location>
    <ligand>
        <name>D-glyceraldehyde 3-phosphate</name>
        <dbReference type="ChEBI" id="CHEBI:59776"/>
    </ligand>
</feature>
<dbReference type="GO" id="GO:0006006">
    <property type="term" value="P:glucose metabolic process"/>
    <property type="evidence" value="ECO:0007669"/>
    <property type="project" value="InterPro"/>
</dbReference>
<proteinExistence type="inferred from homology"/>
<keyword evidence="5" id="KW-0547">Nucleotide-binding</keyword>
<dbReference type="EC" id="1.2.1.-" evidence="8"/>
<keyword evidence="2 8" id="KW-0560">Oxidoreductase</keyword>
<feature type="binding site" evidence="5">
    <location>
        <position position="120"/>
    </location>
    <ligand>
        <name>NAD(+)</name>
        <dbReference type="ChEBI" id="CHEBI:57540"/>
    </ligand>
</feature>
<evidence type="ECO:0000256" key="1">
    <source>
        <dbReference type="ARBA" id="ARBA00007406"/>
    </source>
</evidence>
<dbReference type="CDD" id="cd05214">
    <property type="entry name" value="GAPDH_I_N"/>
    <property type="match status" value="1"/>
</dbReference>
<dbReference type="SUPFAM" id="SSF51735">
    <property type="entry name" value="NAD(P)-binding Rossmann-fold domains"/>
    <property type="match status" value="1"/>
</dbReference>
<dbReference type="InterPro" id="IPR020829">
    <property type="entry name" value="GlycerAld_3-P_DH_cat"/>
</dbReference>
<protein>
    <recommendedName>
        <fullName evidence="8">Glyceraldehyde-3-phosphate dehydrogenase</fullName>
        <ecNumber evidence="8">1.2.1.-</ecNumber>
    </recommendedName>
</protein>
<organism evidence="10 11">
    <name type="scientific">Paenibacillus abyssi</name>
    <dbReference type="NCBI Taxonomy" id="1340531"/>
    <lineage>
        <taxon>Bacteria</taxon>
        <taxon>Bacillati</taxon>
        <taxon>Bacillota</taxon>
        <taxon>Bacilli</taxon>
        <taxon>Bacillales</taxon>
        <taxon>Paenibacillaceae</taxon>
        <taxon>Paenibacillus</taxon>
    </lineage>
</organism>
<evidence type="ECO:0000256" key="2">
    <source>
        <dbReference type="ARBA" id="ARBA00023002"/>
    </source>
</evidence>
<feature type="binding site" evidence="5">
    <location>
        <position position="314"/>
    </location>
    <ligand>
        <name>NAD(+)</name>
        <dbReference type="ChEBI" id="CHEBI:57540"/>
    </ligand>
</feature>
<evidence type="ECO:0000256" key="3">
    <source>
        <dbReference type="PIRSR" id="PIRSR000149-1"/>
    </source>
</evidence>
<dbReference type="FunFam" id="3.40.50.720:FF:000001">
    <property type="entry name" value="Glyceraldehyde-3-phosphate dehydrogenase"/>
    <property type="match status" value="1"/>
</dbReference>
<dbReference type="InterPro" id="IPR036291">
    <property type="entry name" value="NAD(P)-bd_dom_sf"/>
</dbReference>
<dbReference type="GO" id="GO:0051287">
    <property type="term" value="F:NAD binding"/>
    <property type="evidence" value="ECO:0007669"/>
    <property type="project" value="InterPro"/>
</dbReference>
<feature type="binding site" evidence="4">
    <location>
        <begin position="151"/>
        <end position="153"/>
    </location>
    <ligand>
        <name>D-glyceraldehyde 3-phosphate</name>
        <dbReference type="ChEBI" id="CHEBI:59776"/>
    </ligand>
</feature>
<gene>
    <name evidence="10" type="primary">gapB</name>
    <name evidence="10" type="ORF">GCM10010916_36080</name>
</gene>
<evidence type="ECO:0000256" key="4">
    <source>
        <dbReference type="PIRSR" id="PIRSR000149-2"/>
    </source>
</evidence>
<dbReference type="PRINTS" id="PR00078">
    <property type="entry name" value="G3PDHDRGNASE"/>
</dbReference>
<evidence type="ECO:0000256" key="5">
    <source>
        <dbReference type="PIRSR" id="PIRSR000149-3"/>
    </source>
</evidence>